<evidence type="ECO:0000313" key="2">
    <source>
        <dbReference type="Proteomes" id="UP000076486"/>
    </source>
</evidence>
<dbReference type="AlphaFoldDB" id="A0A167ISJ1"/>
<sequence length="351" mass="40772">MGNIIDTREEENINQEILRRVQRSEGFLLKGNFRLTKSKMSFGAARFKIERNVLDTSLRMFDKISCKEEVLRNYQAFSMDGKKVVLPKHYPVSMTEREGVLGGNRNVFMYFPYCMGEMDSNPDNHFSLEFVESSQEIYSNVVRPCLYKTFINADEINNKLVNNIKNLTYLFSLFHEIGHLIGPWQATPNRREDLLVKPFYHAIMGELAADLMIARCNPSYSDISLMNLVGKMFFYARKGFCDSPTRAMVNLDNDSWGGVYMIKSLLDQGVITRSGNLYHMDLDRLIDGLIYQFNQVHELGLEVIKLKTKEEQMAFVESWMRTQLEYDEEGYLIPEEVINMFNLLKDVPEQA</sequence>
<dbReference type="Proteomes" id="UP000076486">
    <property type="component" value="Unassembled WGS sequence"/>
</dbReference>
<organism evidence="1 2">
    <name type="scientific">Pseudoalteromonas luteoviolacea CPMOR-1</name>
    <dbReference type="NCBI Taxonomy" id="1365248"/>
    <lineage>
        <taxon>Bacteria</taxon>
        <taxon>Pseudomonadati</taxon>
        <taxon>Pseudomonadota</taxon>
        <taxon>Gammaproteobacteria</taxon>
        <taxon>Alteromonadales</taxon>
        <taxon>Pseudoalteromonadaceae</taxon>
        <taxon>Pseudoalteromonas</taxon>
    </lineage>
</organism>
<comment type="caution">
    <text evidence="1">The sequence shown here is derived from an EMBL/GenBank/DDBJ whole genome shotgun (WGS) entry which is preliminary data.</text>
</comment>
<proteinExistence type="predicted"/>
<accession>A0A167ISJ1</accession>
<name>A0A167ISJ1_9GAMM</name>
<gene>
    <name evidence="1" type="ORF">N473_02850</name>
</gene>
<dbReference type="RefSeq" id="WP_063369518.1">
    <property type="nucleotide sequence ID" value="NZ_AUYC01000051.1"/>
</dbReference>
<dbReference type="EMBL" id="AUYC01000051">
    <property type="protein sequence ID" value="KZN59872.1"/>
    <property type="molecule type" value="Genomic_DNA"/>
</dbReference>
<dbReference type="PATRIC" id="fig|1365248.3.peg.4316"/>
<evidence type="ECO:0000313" key="1">
    <source>
        <dbReference type="EMBL" id="KZN59872.1"/>
    </source>
</evidence>
<protein>
    <submittedName>
        <fullName evidence="1">Uncharacterized protein</fullName>
    </submittedName>
</protein>
<reference evidence="1 2" key="1">
    <citation type="submission" date="2013-07" db="EMBL/GenBank/DDBJ databases">
        <title>Comparative Genomic and Metabolomic Analysis of Twelve Strains of Pseudoalteromonas luteoviolacea.</title>
        <authorList>
            <person name="Vynne N.G."/>
            <person name="Mansson M."/>
            <person name="Gram L."/>
        </authorList>
    </citation>
    <scope>NUCLEOTIDE SEQUENCE [LARGE SCALE GENOMIC DNA]</scope>
    <source>
        <strain evidence="1 2">CPMOR-1</strain>
    </source>
</reference>